<organism evidence="2 3">
    <name type="scientific">Pseudooceanicola albus</name>
    <dbReference type="NCBI Taxonomy" id="2692189"/>
    <lineage>
        <taxon>Bacteria</taxon>
        <taxon>Pseudomonadati</taxon>
        <taxon>Pseudomonadota</taxon>
        <taxon>Alphaproteobacteria</taxon>
        <taxon>Rhodobacterales</taxon>
        <taxon>Paracoccaceae</taxon>
        <taxon>Pseudooceanicola</taxon>
    </lineage>
</organism>
<reference evidence="2 3" key="1">
    <citation type="submission" date="2019-12" db="EMBL/GenBank/DDBJ databases">
        <authorList>
            <person name="Li M."/>
        </authorList>
    </citation>
    <scope>NUCLEOTIDE SEQUENCE [LARGE SCALE GENOMIC DNA]</scope>
    <source>
        <strain evidence="2 3">GBMRC 2024</strain>
    </source>
</reference>
<evidence type="ECO:0000259" key="1">
    <source>
        <dbReference type="Pfam" id="PF07510"/>
    </source>
</evidence>
<evidence type="ECO:0000313" key="2">
    <source>
        <dbReference type="EMBL" id="MXN20031.1"/>
    </source>
</evidence>
<comment type="caution">
    <text evidence="2">The sequence shown here is derived from an EMBL/GenBank/DDBJ whole genome shotgun (WGS) entry which is preliminary data.</text>
</comment>
<dbReference type="Gene3D" id="1.10.30.50">
    <property type="match status" value="1"/>
</dbReference>
<name>A0A6L7G7G5_9RHOB</name>
<dbReference type="EMBL" id="WUMU01000023">
    <property type="protein sequence ID" value="MXN20031.1"/>
    <property type="molecule type" value="Genomic_DNA"/>
</dbReference>
<gene>
    <name evidence="2" type="ORF">GR170_19525</name>
</gene>
<evidence type="ECO:0000313" key="3">
    <source>
        <dbReference type="Proteomes" id="UP000477911"/>
    </source>
</evidence>
<dbReference type="Pfam" id="PF07510">
    <property type="entry name" value="GmrSD_C"/>
    <property type="match status" value="1"/>
</dbReference>
<dbReference type="PANTHER" id="PTHR24094:SF15">
    <property type="entry name" value="AMP-DEPENDENT SYNTHETASE_LIGASE DOMAIN-CONTAINING PROTEIN-RELATED"/>
    <property type="match status" value="1"/>
</dbReference>
<keyword evidence="3" id="KW-1185">Reference proteome</keyword>
<dbReference type="RefSeq" id="WP_160896156.1">
    <property type="nucleotide sequence ID" value="NZ_WUMU01000023.1"/>
</dbReference>
<dbReference type="AlphaFoldDB" id="A0A6L7G7G5"/>
<dbReference type="InterPro" id="IPR011089">
    <property type="entry name" value="GmrSD_C"/>
</dbReference>
<dbReference type="Proteomes" id="UP000477911">
    <property type="component" value="Unassembled WGS sequence"/>
</dbReference>
<sequence length="222" mass="23924">MKRLIFILVTLGLLFFEPLKDKLPADLAALDLSSLDLSALGLPGLHLPDLGGSHSASAPEGYERSFFGGWSDADHDCLDTRAELLSSTSLSRAKLSSSGCTVKSGKWIDPYTGKTFRTASDLDIDHIVPLKWAWDHGANRWNSAKAERFANDPANLVAASASANRSKGAKGPLDWMPGNNAYRCTYIQDFEKLVKSYGLTLSATESRGFARIESGACPQAGT</sequence>
<feature type="domain" description="GmrSD restriction endonucleases C-terminal" evidence="1">
    <location>
        <begin position="110"/>
        <end position="192"/>
    </location>
</feature>
<proteinExistence type="predicted"/>
<accession>A0A6L7G7G5</accession>
<dbReference type="PANTHER" id="PTHR24094">
    <property type="entry name" value="SECRETED PROTEIN"/>
    <property type="match status" value="1"/>
</dbReference>
<protein>
    <submittedName>
        <fullName evidence="2">DUF1524 domain-containing protein</fullName>
    </submittedName>
</protein>